<dbReference type="PRINTS" id="PR00419">
    <property type="entry name" value="ADXRDTASE"/>
</dbReference>
<evidence type="ECO:0000256" key="7">
    <source>
        <dbReference type="ARBA" id="ARBA00048933"/>
    </source>
</evidence>
<keyword evidence="5 8" id="KW-0521">NADP</keyword>
<dbReference type="Proteomes" id="UP000188320">
    <property type="component" value="Unassembled WGS sequence"/>
</dbReference>
<evidence type="ECO:0000256" key="1">
    <source>
        <dbReference type="ARBA" id="ARBA00001974"/>
    </source>
</evidence>
<dbReference type="Gene3D" id="3.50.50.60">
    <property type="entry name" value="FAD/NAD(P)-binding domain"/>
    <property type="match status" value="1"/>
</dbReference>
<dbReference type="InterPro" id="IPR021163">
    <property type="entry name" value="Ferredox_Rdtase_adrenod"/>
</dbReference>
<feature type="binding site" evidence="10">
    <location>
        <position position="256"/>
    </location>
    <ligand>
        <name>NADP(+)</name>
        <dbReference type="ChEBI" id="CHEBI:58349"/>
    </ligand>
</feature>
<proteinExistence type="inferred from homology"/>
<reference evidence="12" key="1">
    <citation type="submission" date="2017-01" db="EMBL/GenBank/DDBJ databases">
        <authorList>
            <person name="Wang Y."/>
            <person name="White M."/>
            <person name="Kvist S."/>
            <person name="Moncalvo J.-M."/>
        </authorList>
    </citation>
    <scope>NUCLEOTIDE SEQUENCE [LARGE SCALE GENOMIC DNA]</scope>
    <source>
        <strain evidence="12">COL-18-3</strain>
    </source>
</reference>
<feature type="binding site" evidence="9">
    <location>
        <position position="442"/>
    </location>
    <ligand>
        <name>FAD</name>
        <dbReference type="ChEBI" id="CHEBI:57692"/>
    </ligand>
</feature>
<comment type="similarity">
    <text evidence="2 8">Belongs to the ferredoxin--NADP reductase type 1 family.</text>
</comment>
<dbReference type="PANTHER" id="PTHR48467">
    <property type="entry name" value="GLUTAMATE SYNTHASE 1 [NADH], CHLOROPLASTIC-LIKE"/>
    <property type="match status" value="1"/>
</dbReference>
<dbReference type="GO" id="GO:0005739">
    <property type="term" value="C:mitochondrion"/>
    <property type="evidence" value="ECO:0007669"/>
    <property type="project" value="UniProtKB-SubCell"/>
</dbReference>
<keyword evidence="4 8" id="KW-0274">FAD</keyword>
<keyword evidence="6 8" id="KW-0560">Oxidoreductase</keyword>
<evidence type="ECO:0000256" key="9">
    <source>
        <dbReference type="PIRSR" id="PIRSR000362-1"/>
    </source>
</evidence>
<evidence type="ECO:0000256" key="8">
    <source>
        <dbReference type="PIRNR" id="PIRNR000362"/>
    </source>
</evidence>
<dbReference type="OrthoDB" id="333024at2759"/>
<comment type="catalytic activity">
    <reaction evidence="7 8">
        <text>2 reduced [adrenodoxin] + NADP(+) + H(+) = 2 oxidized [adrenodoxin] + NADPH</text>
        <dbReference type="Rhea" id="RHEA:42312"/>
        <dbReference type="Rhea" id="RHEA-COMP:9998"/>
        <dbReference type="Rhea" id="RHEA-COMP:9999"/>
        <dbReference type="ChEBI" id="CHEBI:15378"/>
        <dbReference type="ChEBI" id="CHEBI:33737"/>
        <dbReference type="ChEBI" id="CHEBI:33738"/>
        <dbReference type="ChEBI" id="CHEBI:57783"/>
        <dbReference type="ChEBI" id="CHEBI:58349"/>
        <dbReference type="EC" id="1.18.1.6"/>
    </reaction>
</comment>
<evidence type="ECO:0000256" key="10">
    <source>
        <dbReference type="PIRSR" id="PIRSR000362-2"/>
    </source>
</evidence>
<dbReference type="PANTHER" id="PTHR48467:SF1">
    <property type="entry name" value="GLUTAMATE SYNTHASE 1 [NADH], CHLOROPLASTIC-LIKE"/>
    <property type="match status" value="1"/>
</dbReference>
<sequence length="538" mass="60219">MLRIKILKRVARNPTAFIHQRSVSMITVSTKKDYVNDSDKIKKNYVAVVGSGPAGYYTALKLLENKDIFGVDIFEKMPVPFGLVRYGVAPDHPEVKDERVRFFGNIGVGKDKDICVEDLKNLYHAVVLSYGAETSRNLNIPGEEGIIIQDSTSKQEKRIGGVYRARDFVNYYNGYPEAQTKFPVDFLSGSKNKKVAIFGMGNVSLDVARILLKDPESLATTDISKNALEMLHQSKVSHVDIIARRGPLNIAFTTKEVRELLKLPNVKLDMDKRDIMDSLNNEISQQELKSNRPLGRMLGVITKYLDSQVAKSPAERVSDTLADVDKRTKTWALKFMLSPKRITFPNSDPNQNPLDFSQSIELEKNAFVGAPTLRSRPVGTNQFINLDYNIAFQSIGYKSIGISGVPFNSKKNIIPNVSGRVIEYTEEKGEGQILPGLYVSGWIKTGPTGILANTMYDSFDTASAIIKDLDLGLLEKEHVFDRKVLIDQRLKALGVFDKCVDYNMYLKINESELETGRELGKASEKISSIDEMLRVARS</sequence>
<feature type="binding site" evidence="10">
    <location>
        <begin position="244"/>
        <end position="245"/>
    </location>
    <ligand>
        <name>NADP(+)</name>
        <dbReference type="ChEBI" id="CHEBI:58349"/>
    </ligand>
</feature>
<dbReference type="Gene3D" id="3.40.50.720">
    <property type="entry name" value="NAD(P)-binding Rossmann-like Domain"/>
    <property type="match status" value="1"/>
</dbReference>
<dbReference type="SUPFAM" id="SSF51971">
    <property type="entry name" value="Nucleotide-binding domain"/>
    <property type="match status" value="1"/>
</dbReference>
<comment type="caution">
    <text evidence="11">The sequence shown here is derived from an EMBL/GenBank/DDBJ whole genome shotgun (WGS) entry which is preliminary data.</text>
</comment>
<keyword evidence="8" id="KW-0496">Mitochondrion</keyword>
<dbReference type="GO" id="GO:0016491">
    <property type="term" value="F:oxidoreductase activity"/>
    <property type="evidence" value="ECO:0007669"/>
    <property type="project" value="UniProtKB-KW"/>
</dbReference>
<feature type="binding site" evidence="9">
    <location>
        <position position="75"/>
    </location>
    <ligand>
        <name>FAD</name>
        <dbReference type="ChEBI" id="CHEBI:57692"/>
    </ligand>
</feature>
<feature type="binding site" evidence="9">
    <location>
        <position position="83"/>
    </location>
    <ligand>
        <name>FAD</name>
        <dbReference type="ChEBI" id="CHEBI:57692"/>
    </ligand>
</feature>
<gene>
    <name evidence="11" type="ORF">AX774_g4836</name>
</gene>
<dbReference type="EC" id="1.18.1.6" evidence="8"/>
<dbReference type="EMBL" id="LSSK01000842">
    <property type="protein sequence ID" value="OMH81706.1"/>
    <property type="molecule type" value="Genomic_DNA"/>
</dbReference>
<organism evidence="11 12">
    <name type="scientific">Zancudomyces culisetae</name>
    <name type="common">Gut fungus</name>
    <name type="synonym">Smittium culisetae</name>
    <dbReference type="NCBI Taxonomy" id="1213189"/>
    <lineage>
        <taxon>Eukaryota</taxon>
        <taxon>Fungi</taxon>
        <taxon>Fungi incertae sedis</taxon>
        <taxon>Zoopagomycota</taxon>
        <taxon>Kickxellomycotina</taxon>
        <taxon>Harpellomycetes</taxon>
        <taxon>Harpellales</taxon>
        <taxon>Legeriomycetaceae</taxon>
        <taxon>Zancudomyces</taxon>
    </lineage>
</organism>
<comment type="cofactor">
    <cofactor evidence="1 8 9">
        <name>FAD</name>
        <dbReference type="ChEBI" id="CHEBI:57692"/>
    </cofactor>
</comment>
<protein>
    <recommendedName>
        <fullName evidence="8">NADPH:adrenodoxin oxidoreductase, mitochondrial</fullName>
        <ecNumber evidence="8">1.18.1.6</ecNumber>
    </recommendedName>
</protein>
<evidence type="ECO:0000256" key="6">
    <source>
        <dbReference type="ARBA" id="ARBA00023002"/>
    </source>
</evidence>
<dbReference type="InterPro" id="IPR055275">
    <property type="entry name" value="Ferredox_Rdtase"/>
</dbReference>
<dbReference type="AlphaFoldDB" id="A0A1R1PL69"/>
<keyword evidence="12" id="KW-1185">Reference proteome</keyword>
<name>A0A1R1PL69_ZANCU</name>
<evidence type="ECO:0000256" key="5">
    <source>
        <dbReference type="ARBA" id="ARBA00022857"/>
    </source>
</evidence>
<accession>A0A1R1PL69</accession>
<evidence type="ECO:0000256" key="3">
    <source>
        <dbReference type="ARBA" id="ARBA00022630"/>
    </source>
</evidence>
<dbReference type="PIRSF" id="PIRSF000362">
    <property type="entry name" value="FNR"/>
    <property type="match status" value="1"/>
</dbReference>
<keyword evidence="3 8" id="KW-0285">Flavoprotein</keyword>
<feature type="binding site" evidence="9">
    <location>
        <position position="54"/>
    </location>
    <ligand>
        <name>FAD</name>
        <dbReference type="ChEBI" id="CHEBI:57692"/>
    </ligand>
</feature>
<dbReference type="InterPro" id="IPR036188">
    <property type="entry name" value="FAD/NAD-bd_sf"/>
</dbReference>
<feature type="binding site" evidence="9">
    <location>
        <position position="108"/>
    </location>
    <ligand>
        <name>FAD</name>
        <dbReference type="ChEBI" id="CHEBI:57692"/>
    </ligand>
</feature>
<evidence type="ECO:0000313" key="11">
    <source>
        <dbReference type="EMBL" id="OMH81706.1"/>
    </source>
</evidence>
<evidence type="ECO:0000256" key="4">
    <source>
        <dbReference type="ARBA" id="ARBA00022827"/>
    </source>
</evidence>
<comment type="subcellular location">
    <subcellularLocation>
        <location evidence="8">Mitochondrion</location>
    </subcellularLocation>
</comment>
<feature type="binding site" evidence="10">
    <location>
        <position position="449"/>
    </location>
    <ligand>
        <name>NADP(+)</name>
        <dbReference type="ChEBI" id="CHEBI:58349"/>
    </ligand>
</feature>
<evidence type="ECO:0000256" key="2">
    <source>
        <dbReference type="ARBA" id="ARBA00008312"/>
    </source>
</evidence>
<evidence type="ECO:0000313" key="12">
    <source>
        <dbReference type="Proteomes" id="UP000188320"/>
    </source>
</evidence>